<dbReference type="Proteomes" id="UP001557470">
    <property type="component" value="Unassembled WGS sequence"/>
</dbReference>
<gene>
    <name evidence="2" type="ORF">UPYG_G00021360</name>
</gene>
<feature type="transmembrane region" description="Helical" evidence="1">
    <location>
        <begin position="27"/>
        <end position="51"/>
    </location>
</feature>
<reference evidence="2 3" key="1">
    <citation type="submission" date="2024-06" db="EMBL/GenBank/DDBJ databases">
        <authorList>
            <person name="Pan Q."/>
            <person name="Wen M."/>
            <person name="Jouanno E."/>
            <person name="Zahm M."/>
            <person name="Klopp C."/>
            <person name="Cabau C."/>
            <person name="Louis A."/>
            <person name="Berthelot C."/>
            <person name="Parey E."/>
            <person name="Roest Crollius H."/>
            <person name="Montfort J."/>
            <person name="Robinson-Rechavi M."/>
            <person name="Bouchez O."/>
            <person name="Lampietro C."/>
            <person name="Lopez Roques C."/>
            <person name="Donnadieu C."/>
            <person name="Postlethwait J."/>
            <person name="Bobe J."/>
            <person name="Verreycken H."/>
            <person name="Guiguen Y."/>
        </authorList>
    </citation>
    <scope>NUCLEOTIDE SEQUENCE [LARGE SCALE GENOMIC DNA]</scope>
    <source>
        <strain evidence="2">Up_M1</strain>
        <tissue evidence="2">Testis</tissue>
    </source>
</reference>
<comment type="caution">
    <text evidence="2">The sequence shown here is derived from an EMBL/GenBank/DDBJ whole genome shotgun (WGS) entry which is preliminary data.</text>
</comment>
<dbReference type="EMBL" id="JAGEUA010000001">
    <property type="protein sequence ID" value="KAL1022032.1"/>
    <property type="molecule type" value="Genomic_DNA"/>
</dbReference>
<feature type="transmembrane region" description="Helical" evidence="1">
    <location>
        <begin position="124"/>
        <end position="144"/>
    </location>
</feature>
<evidence type="ECO:0000256" key="1">
    <source>
        <dbReference type="SAM" id="Phobius"/>
    </source>
</evidence>
<proteinExistence type="predicted"/>
<keyword evidence="3" id="KW-1185">Reference proteome</keyword>
<dbReference type="AlphaFoldDB" id="A0ABD0XNW4"/>
<sequence length="145" mass="16334">MDIQLRQRPVQQHKGSWDKRNIWPARIFSIFCCVAVVSMVALFCACLYLVLKELRTERVIQKDGSEVRLLGFWSILIMSMVAGVCCCGFTWTITYFDSFEPGMLAKTPMSPTILRQVTGQSFQMGYSVAVLNGIVAAITVVWSLI</sequence>
<protein>
    <recommendedName>
        <fullName evidence="4">ADP-ribosylation factor-like protein 6-interacting protein 6</fullName>
    </recommendedName>
</protein>
<feature type="transmembrane region" description="Helical" evidence="1">
    <location>
        <begin position="72"/>
        <end position="96"/>
    </location>
</feature>
<name>A0ABD0XNW4_UMBPY</name>
<organism evidence="2 3">
    <name type="scientific">Umbra pygmaea</name>
    <name type="common">Eastern mudminnow</name>
    <dbReference type="NCBI Taxonomy" id="75934"/>
    <lineage>
        <taxon>Eukaryota</taxon>
        <taxon>Metazoa</taxon>
        <taxon>Chordata</taxon>
        <taxon>Craniata</taxon>
        <taxon>Vertebrata</taxon>
        <taxon>Euteleostomi</taxon>
        <taxon>Actinopterygii</taxon>
        <taxon>Neopterygii</taxon>
        <taxon>Teleostei</taxon>
        <taxon>Protacanthopterygii</taxon>
        <taxon>Esociformes</taxon>
        <taxon>Umbridae</taxon>
        <taxon>Umbra</taxon>
    </lineage>
</organism>
<dbReference type="InterPro" id="IPR029383">
    <property type="entry name" value="ARL6IP6"/>
</dbReference>
<keyword evidence="1" id="KW-0812">Transmembrane</keyword>
<keyword evidence="1" id="KW-0472">Membrane</keyword>
<evidence type="ECO:0008006" key="4">
    <source>
        <dbReference type="Google" id="ProtNLM"/>
    </source>
</evidence>
<evidence type="ECO:0000313" key="3">
    <source>
        <dbReference type="Proteomes" id="UP001557470"/>
    </source>
</evidence>
<accession>A0ABD0XNW4</accession>
<dbReference type="Pfam" id="PF15062">
    <property type="entry name" value="ARL6IP6"/>
    <property type="match status" value="1"/>
</dbReference>
<evidence type="ECO:0000313" key="2">
    <source>
        <dbReference type="EMBL" id="KAL1022032.1"/>
    </source>
</evidence>
<dbReference type="PANTHER" id="PTHR28640">
    <property type="entry name" value="ADP-RIBOSYLATION FACTOR-LIKE PROTEIN 6-INTERACTING PROTEIN 6"/>
    <property type="match status" value="1"/>
</dbReference>
<dbReference type="PANTHER" id="PTHR28640:SF1">
    <property type="entry name" value="ADP-RIBOSYLATION FACTOR-LIKE PROTEIN 6-INTERACTING PROTEIN 6"/>
    <property type="match status" value="1"/>
</dbReference>
<keyword evidence="1" id="KW-1133">Transmembrane helix</keyword>